<feature type="transmembrane region" description="Helical" evidence="1">
    <location>
        <begin position="7"/>
        <end position="27"/>
    </location>
</feature>
<dbReference type="AlphaFoldDB" id="X1LUY4"/>
<gene>
    <name evidence="2" type="ORF">S06H3_24326</name>
</gene>
<protein>
    <submittedName>
        <fullName evidence="2">Uncharacterized protein</fullName>
    </submittedName>
</protein>
<name>X1LUY4_9ZZZZ</name>
<comment type="caution">
    <text evidence="2">The sequence shown here is derived from an EMBL/GenBank/DDBJ whole genome shotgun (WGS) entry which is preliminary data.</text>
</comment>
<keyword evidence="1" id="KW-0472">Membrane</keyword>
<dbReference type="EMBL" id="BARV01013493">
    <property type="protein sequence ID" value="GAI23187.1"/>
    <property type="molecule type" value="Genomic_DNA"/>
</dbReference>
<proteinExistence type="predicted"/>
<evidence type="ECO:0000313" key="2">
    <source>
        <dbReference type="EMBL" id="GAI23187.1"/>
    </source>
</evidence>
<keyword evidence="1" id="KW-1133">Transmembrane helix</keyword>
<sequence length="55" mass="6130">AVFTWETLLSFIGVLFFYITLFAGQYANLEPGVTLLFSVIACLGTGFFLTLVKEF</sequence>
<organism evidence="2">
    <name type="scientific">marine sediment metagenome</name>
    <dbReference type="NCBI Taxonomy" id="412755"/>
    <lineage>
        <taxon>unclassified sequences</taxon>
        <taxon>metagenomes</taxon>
        <taxon>ecological metagenomes</taxon>
    </lineage>
</organism>
<feature type="non-terminal residue" evidence="2">
    <location>
        <position position="1"/>
    </location>
</feature>
<keyword evidence="1" id="KW-0812">Transmembrane</keyword>
<accession>X1LUY4</accession>
<feature type="transmembrane region" description="Helical" evidence="1">
    <location>
        <begin position="33"/>
        <end position="52"/>
    </location>
</feature>
<evidence type="ECO:0000256" key="1">
    <source>
        <dbReference type="SAM" id="Phobius"/>
    </source>
</evidence>
<reference evidence="2" key="1">
    <citation type="journal article" date="2014" name="Front. Microbiol.">
        <title>High frequency of phylogenetically diverse reductive dehalogenase-homologous genes in deep subseafloor sedimentary metagenomes.</title>
        <authorList>
            <person name="Kawai M."/>
            <person name="Futagami T."/>
            <person name="Toyoda A."/>
            <person name="Takaki Y."/>
            <person name="Nishi S."/>
            <person name="Hori S."/>
            <person name="Arai W."/>
            <person name="Tsubouchi T."/>
            <person name="Morono Y."/>
            <person name="Uchiyama I."/>
            <person name="Ito T."/>
            <person name="Fujiyama A."/>
            <person name="Inagaki F."/>
            <person name="Takami H."/>
        </authorList>
    </citation>
    <scope>NUCLEOTIDE SEQUENCE</scope>
    <source>
        <strain evidence="2">Expedition CK06-06</strain>
    </source>
</reference>